<sequence>MTDSVQMPPGYLPEPEWTQVFPAMSLKKKPQPPEPREGESAERFENREQRYENQMDRYEAQVTAKRMAETSRKVAEGCWRRVVPILERAIGLSEVDMDVLQDYCVTVARIVVAEQEVSRQGMLVPSNRGGTVKNPLLPALAQYRGQIKTYIGQLGLSPAARVGLPGKPDDDDDDDLFDA</sequence>
<dbReference type="RefSeq" id="WP_182494841.1">
    <property type="nucleotide sequence ID" value="NZ_BAAAKT010000002.1"/>
</dbReference>
<name>A0A839FFH3_9MICC</name>
<dbReference type="EMBL" id="JACJIH010000001">
    <property type="protein sequence ID" value="MBA8920428.1"/>
    <property type="molecule type" value="Genomic_DNA"/>
</dbReference>
<feature type="compositionally biased region" description="Basic and acidic residues" evidence="1">
    <location>
        <begin position="34"/>
        <end position="48"/>
    </location>
</feature>
<dbReference type="InterPro" id="IPR006448">
    <property type="entry name" value="Phage_term_ssu_P27"/>
</dbReference>
<gene>
    <name evidence="2" type="ORF">HNR24_000361</name>
</gene>
<dbReference type="AlphaFoldDB" id="A0A839FFH3"/>
<evidence type="ECO:0000256" key="1">
    <source>
        <dbReference type="SAM" id="MobiDB-lite"/>
    </source>
</evidence>
<reference evidence="2 3" key="1">
    <citation type="submission" date="2020-08" db="EMBL/GenBank/DDBJ databases">
        <title>Sequencing the genomes of 1000 actinobacteria strains.</title>
        <authorList>
            <person name="Klenk H.-P."/>
        </authorList>
    </citation>
    <scope>NUCLEOTIDE SEQUENCE [LARGE SCALE GENOMIC DNA]</scope>
    <source>
        <strain evidence="2 3">DSM 19081</strain>
    </source>
</reference>
<organism evidence="2 3">
    <name type="scientific">Nesterenkonia jeotgali</name>
    <dbReference type="NCBI Taxonomy" id="317018"/>
    <lineage>
        <taxon>Bacteria</taxon>
        <taxon>Bacillati</taxon>
        <taxon>Actinomycetota</taxon>
        <taxon>Actinomycetes</taxon>
        <taxon>Micrococcales</taxon>
        <taxon>Micrococcaceae</taxon>
        <taxon>Nesterenkonia</taxon>
    </lineage>
</organism>
<dbReference type="Proteomes" id="UP000546252">
    <property type="component" value="Unassembled WGS sequence"/>
</dbReference>
<comment type="caution">
    <text evidence="2">The sequence shown here is derived from an EMBL/GenBank/DDBJ whole genome shotgun (WGS) entry which is preliminary data.</text>
</comment>
<dbReference type="NCBIfam" id="TIGR01558">
    <property type="entry name" value="sm_term_P27"/>
    <property type="match status" value="1"/>
</dbReference>
<dbReference type="Pfam" id="PF05119">
    <property type="entry name" value="Terminase_4"/>
    <property type="match status" value="1"/>
</dbReference>
<protein>
    <submittedName>
        <fullName evidence="2">P27 family predicted phage terminase small subunit</fullName>
    </submittedName>
</protein>
<proteinExistence type="predicted"/>
<evidence type="ECO:0000313" key="3">
    <source>
        <dbReference type="Proteomes" id="UP000546252"/>
    </source>
</evidence>
<evidence type="ECO:0000313" key="2">
    <source>
        <dbReference type="EMBL" id="MBA8920428.1"/>
    </source>
</evidence>
<accession>A0A839FFH3</accession>
<feature type="region of interest" description="Disordered" evidence="1">
    <location>
        <begin position="22"/>
        <end position="48"/>
    </location>
</feature>